<feature type="transmembrane region" description="Helical" evidence="1">
    <location>
        <begin position="81"/>
        <end position="101"/>
    </location>
</feature>
<dbReference type="OrthoDB" id="3436716at2"/>
<evidence type="ECO:0000313" key="2">
    <source>
        <dbReference type="EMBL" id="SHJ57824.1"/>
    </source>
</evidence>
<dbReference type="STRING" id="758803.SAMN05421803_107158"/>
<sequence length="225" mass="23310">MSPNEIEPRPERPAAVRAVAIAGLALIVGAGLFTSFANLHAFAEQYGKAGAHAVVTAATVDALTLLGLLVALTYPSFWARLAFVIGLFATGAANGTVGWAVASWPGVATALFPVLALELSYKVVLGLLLPTRPGGVVTTPAESDQAGARQVVTAPDHPELPMVAPGPGPDPSMAKAERLDQVRALLDDQPDLTAQQVADHLGVSLTTGRRYSRQVRAERVAPAPA</sequence>
<keyword evidence="3" id="KW-1185">Reference proteome</keyword>
<evidence type="ECO:0008006" key="4">
    <source>
        <dbReference type="Google" id="ProtNLM"/>
    </source>
</evidence>
<accession>A0A1M6KFX3</accession>
<dbReference type="AlphaFoldDB" id="A0A1M6KFX3"/>
<protein>
    <recommendedName>
        <fullName evidence="4">DUF2637 domain-containing protein</fullName>
    </recommendedName>
</protein>
<organism evidence="2 3">
    <name type="scientific">Nocardiopsis flavescens</name>
    <dbReference type="NCBI Taxonomy" id="758803"/>
    <lineage>
        <taxon>Bacteria</taxon>
        <taxon>Bacillati</taxon>
        <taxon>Actinomycetota</taxon>
        <taxon>Actinomycetes</taxon>
        <taxon>Streptosporangiales</taxon>
        <taxon>Nocardiopsidaceae</taxon>
        <taxon>Nocardiopsis</taxon>
    </lineage>
</organism>
<keyword evidence="1" id="KW-0812">Transmembrane</keyword>
<name>A0A1M6KFX3_9ACTN</name>
<feature type="transmembrane region" description="Helical" evidence="1">
    <location>
        <begin position="49"/>
        <end position="74"/>
    </location>
</feature>
<evidence type="ECO:0000256" key="1">
    <source>
        <dbReference type="SAM" id="Phobius"/>
    </source>
</evidence>
<evidence type="ECO:0000313" key="3">
    <source>
        <dbReference type="Proteomes" id="UP000184452"/>
    </source>
</evidence>
<keyword evidence="1" id="KW-0472">Membrane</keyword>
<gene>
    <name evidence="2" type="ORF">SAMN05421803_107158</name>
</gene>
<keyword evidence="1" id="KW-1133">Transmembrane helix</keyword>
<dbReference type="RefSeq" id="WP_143173353.1">
    <property type="nucleotide sequence ID" value="NZ_FQZK01000007.1"/>
</dbReference>
<reference evidence="2 3" key="1">
    <citation type="submission" date="2016-11" db="EMBL/GenBank/DDBJ databases">
        <authorList>
            <person name="Jaros S."/>
            <person name="Januszkiewicz K."/>
            <person name="Wedrychowicz H."/>
        </authorList>
    </citation>
    <scope>NUCLEOTIDE SEQUENCE [LARGE SCALE GENOMIC DNA]</scope>
    <source>
        <strain evidence="2 3">CGMCC 4.5723</strain>
    </source>
</reference>
<feature type="transmembrane region" description="Helical" evidence="1">
    <location>
        <begin position="107"/>
        <end position="129"/>
    </location>
</feature>
<proteinExistence type="predicted"/>
<dbReference type="EMBL" id="FQZK01000007">
    <property type="protein sequence ID" value="SHJ57824.1"/>
    <property type="molecule type" value="Genomic_DNA"/>
</dbReference>
<dbReference type="Proteomes" id="UP000184452">
    <property type="component" value="Unassembled WGS sequence"/>
</dbReference>
<feature type="transmembrane region" description="Helical" evidence="1">
    <location>
        <begin position="14"/>
        <end position="37"/>
    </location>
</feature>